<feature type="region of interest" description="Disordered" evidence="1">
    <location>
        <begin position="1"/>
        <end position="45"/>
    </location>
</feature>
<protein>
    <recommendedName>
        <fullName evidence="4">Proteophosphoglycan ppg4</fullName>
    </recommendedName>
</protein>
<dbReference type="EMBL" id="SOZI01000093">
    <property type="protein sequence ID" value="TNY19527.1"/>
    <property type="molecule type" value="Genomic_DNA"/>
</dbReference>
<dbReference type="Proteomes" id="UP000311382">
    <property type="component" value="Unassembled WGS sequence"/>
</dbReference>
<name>A0A5C5FRK6_9BASI</name>
<feature type="compositionally biased region" description="Low complexity" evidence="1">
    <location>
        <begin position="689"/>
        <end position="706"/>
    </location>
</feature>
<feature type="compositionally biased region" description="Basic residues" evidence="1">
    <location>
        <begin position="952"/>
        <end position="961"/>
    </location>
</feature>
<dbReference type="InterPro" id="IPR052833">
    <property type="entry name" value="Telomeric_DNA-bd_trans-reg"/>
</dbReference>
<reference evidence="2 3" key="1">
    <citation type="submission" date="2019-03" db="EMBL/GenBank/DDBJ databases">
        <title>Rhodosporidium diobovatum UCD-FST 08-225 genome sequencing, assembly, and annotation.</title>
        <authorList>
            <person name="Fakankun I.U."/>
            <person name="Fristensky B."/>
            <person name="Levin D.B."/>
        </authorList>
    </citation>
    <scope>NUCLEOTIDE SEQUENCE [LARGE SCALE GENOMIC DNA]</scope>
    <source>
        <strain evidence="2 3">UCD-FST 08-225</strain>
    </source>
</reference>
<feature type="compositionally biased region" description="Low complexity" evidence="1">
    <location>
        <begin position="485"/>
        <end position="496"/>
    </location>
</feature>
<gene>
    <name evidence="2" type="ORF">DMC30DRAFT_302672</name>
</gene>
<feature type="compositionally biased region" description="Acidic residues" evidence="1">
    <location>
        <begin position="1078"/>
        <end position="1090"/>
    </location>
</feature>
<comment type="caution">
    <text evidence="2">The sequence shown here is derived from an EMBL/GenBank/DDBJ whole genome shotgun (WGS) entry which is preliminary data.</text>
</comment>
<evidence type="ECO:0008006" key="4">
    <source>
        <dbReference type="Google" id="ProtNLM"/>
    </source>
</evidence>
<feature type="region of interest" description="Disordered" evidence="1">
    <location>
        <begin position="602"/>
        <end position="975"/>
    </location>
</feature>
<feature type="compositionally biased region" description="Acidic residues" evidence="1">
    <location>
        <begin position="602"/>
        <end position="611"/>
    </location>
</feature>
<dbReference type="AlphaFoldDB" id="A0A5C5FRK6"/>
<feature type="compositionally biased region" description="Polar residues" evidence="1">
    <location>
        <begin position="626"/>
        <end position="647"/>
    </location>
</feature>
<feature type="region of interest" description="Disordered" evidence="1">
    <location>
        <begin position="70"/>
        <end position="98"/>
    </location>
</feature>
<feature type="compositionally biased region" description="Low complexity" evidence="1">
    <location>
        <begin position="35"/>
        <end position="45"/>
    </location>
</feature>
<organism evidence="2 3">
    <name type="scientific">Rhodotorula diobovata</name>
    <dbReference type="NCBI Taxonomy" id="5288"/>
    <lineage>
        <taxon>Eukaryota</taxon>
        <taxon>Fungi</taxon>
        <taxon>Dikarya</taxon>
        <taxon>Basidiomycota</taxon>
        <taxon>Pucciniomycotina</taxon>
        <taxon>Microbotryomycetes</taxon>
        <taxon>Sporidiobolales</taxon>
        <taxon>Sporidiobolaceae</taxon>
        <taxon>Rhodotorula</taxon>
    </lineage>
</organism>
<feature type="region of interest" description="Disordered" evidence="1">
    <location>
        <begin position="373"/>
        <end position="503"/>
    </location>
</feature>
<dbReference type="GO" id="GO:0010833">
    <property type="term" value="P:telomere maintenance via telomere lengthening"/>
    <property type="evidence" value="ECO:0007669"/>
    <property type="project" value="TreeGrafter"/>
</dbReference>
<feature type="compositionally biased region" description="Acidic residues" evidence="1">
    <location>
        <begin position="786"/>
        <end position="801"/>
    </location>
</feature>
<dbReference type="STRING" id="5288.A0A5C5FRK6"/>
<dbReference type="PANTHER" id="PTHR47807:SF1">
    <property type="entry name" value="PROTEIN TBF1"/>
    <property type="match status" value="1"/>
</dbReference>
<feature type="compositionally biased region" description="Acidic residues" evidence="1">
    <location>
        <begin position="452"/>
        <end position="467"/>
    </location>
</feature>
<feature type="compositionally biased region" description="Basic and acidic residues" evidence="1">
    <location>
        <begin position="814"/>
        <end position="840"/>
    </location>
</feature>
<evidence type="ECO:0000256" key="1">
    <source>
        <dbReference type="SAM" id="MobiDB-lite"/>
    </source>
</evidence>
<dbReference type="OrthoDB" id="2527453at2759"/>
<dbReference type="GO" id="GO:0003691">
    <property type="term" value="F:double-stranded telomeric DNA binding"/>
    <property type="evidence" value="ECO:0007669"/>
    <property type="project" value="TreeGrafter"/>
</dbReference>
<dbReference type="PANTHER" id="PTHR47807">
    <property type="entry name" value="PROTEIN TBF1"/>
    <property type="match status" value="1"/>
</dbReference>
<sequence>MFGSSRQTSARPTDPASDPATRPAAGGLFTDAASPTGNTRTPRAARAAAAAAVAAGAATAPRLSTMSALTPAAPSTASNRARAAVTPKPNAGRAPASAQLVRTPGTVRAQTRLARGAAWRPSLTAGGSEAAQKLAERRELVRGPASAALEELLMVGRDQGGEDNGEWAVRDEAKTAVQAFQSLKTAYLSSQDFLDVSSLDKVVPHEVVDPKSPINTLVRLSNLTTFLNLVLTSAPDDSGVADRTAVANLKTAGDALLRHVKPEEDPVDDQLIKLIVDLKCQTYLLASSLSRTPVDTAPYFSQTLRQLLPTSRANALTDRGAAARFSILQSRALAQIVETDGDWAALRTKWRWEDLAREARDWVERCVEQSGLGVGEGAQAGDGLLVGSVGDADSSAEQQDEDEEDAVSATQGQDKGKARAVGEDDGADADGSEREGADQYDDASEGLKEDQVEVDSQDVVDELDEDESQKGSSVGSRREEGIRGALDVSASPSLSSSEDEVARNLVGSASPTAARSTIDEAQLEHQDLDIGAVAALSARHPPAVGETLPESQLTMRAESLLELGVRESRETVITETAVFQESLASVGEPSDRIDDFFDLLDETQPAEEEEAGAAAAAVQAEGSVSGLAQQSDESESVASQATLQPQQAAAGHLRFDGSNRLVRDPAPKPSRSRLLERQPDARKISFDDSQSQPASPAPRASTAARPVPSPEAGRSARDSLGSPEPAATGTGEHFSPVAGPSNARLQHVEMEPFLEQDFGGGFDDVEDDETLVREKNPLFRASTGADEADDATFQGFEDDDLPPPRQAFGSGRGKGTEDGAPKKRQDKSKDKGKGKAREESPPTPPATDILARLGAWKASQRPTRDAHDGDNGTDARRSSGKSKKRSAVRASGSKPARSSPSDESTGRGGSDSDDSVDIPIPARQRSKGKKRAAAASSESDDDDDDEPPRKQSQTKHKRRARSPSPPLPLGAPGNNYFQGRNQPGGRVPWSTTETDLLIELLRQIGCNWARMMKLHGPTGERSKTFRQRTNVSLKDKAVGLAVSYLRRGAPLPAYLRTVTIPKNKMPKVPQERLPANVTDEESGGEEEEEE</sequence>
<feature type="compositionally biased region" description="Basic and acidic residues" evidence="1">
    <location>
        <begin position="673"/>
        <end position="686"/>
    </location>
</feature>
<keyword evidence="3" id="KW-1185">Reference proteome</keyword>
<feature type="region of interest" description="Disordered" evidence="1">
    <location>
        <begin position="1064"/>
        <end position="1090"/>
    </location>
</feature>
<feature type="compositionally biased region" description="Basic residues" evidence="1">
    <location>
        <begin position="878"/>
        <end position="887"/>
    </location>
</feature>
<evidence type="ECO:0000313" key="3">
    <source>
        <dbReference type="Proteomes" id="UP000311382"/>
    </source>
</evidence>
<proteinExistence type="predicted"/>
<feature type="compositionally biased region" description="Low complexity" evidence="1">
    <location>
        <begin position="612"/>
        <end position="621"/>
    </location>
</feature>
<feature type="compositionally biased region" description="Basic and acidic residues" evidence="1">
    <location>
        <begin position="862"/>
        <end position="877"/>
    </location>
</feature>
<evidence type="ECO:0000313" key="2">
    <source>
        <dbReference type="EMBL" id="TNY19527.1"/>
    </source>
</evidence>
<feature type="compositionally biased region" description="Basic and acidic residues" evidence="1">
    <location>
        <begin position="653"/>
        <end position="666"/>
    </location>
</feature>
<accession>A0A5C5FRK6</accession>
<feature type="compositionally biased region" description="Polar residues" evidence="1">
    <location>
        <begin position="1"/>
        <end position="11"/>
    </location>
</feature>
<dbReference type="Gene3D" id="1.10.10.60">
    <property type="entry name" value="Homeodomain-like"/>
    <property type="match status" value="1"/>
</dbReference>